<comment type="caution">
    <text evidence="3">The sequence shown here is derived from an EMBL/GenBank/DDBJ whole genome shotgun (WGS) entry which is preliminary data.</text>
</comment>
<dbReference type="GO" id="GO:0016491">
    <property type="term" value="F:oxidoreductase activity"/>
    <property type="evidence" value="ECO:0007669"/>
    <property type="project" value="InterPro"/>
</dbReference>
<dbReference type="SUPFAM" id="SSF81383">
    <property type="entry name" value="F-box domain"/>
    <property type="match status" value="1"/>
</dbReference>
<dbReference type="InterPro" id="IPR011706">
    <property type="entry name" value="Cu-oxidase_C"/>
</dbReference>
<dbReference type="PANTHER" id="PTHR24414">
    <property type="entry name" value="F-BOX/KELCH-REPEAT PROTEIN SKIP4"/>
    <property type="match status" value="1"/>
</dbReference>
<dbReference type="PANTHER" id="PTHR24414:SF60">
    <property type="entry name" value="OS03G0415400 PROTEIN"/>
    <property type="match status" value="1"/>
</dbReference>
<dbReference type="SUPFAM" id="SSF49503">
    <property type="entry name" value="Cupredoxins"/>
    <property type="match status" value="1"/>
</dbReference>
<dbReference type="STRING" id="4540.A0A3L6T2H0"/>
<dbReference type="OrthoDB" id="45365at2759"/>
<dbReference type="EMBL" id="PQIB02000003">
    <property type="protein sequence ID" value="RLN30922.1"/>
    <property type="molecule type" value="Genomic_DNA"/>
</dbReference>
<dbReference type="SMART" id="SM00256">
    <property type="entry name" value="FBOX"/>
    <property type="match status" value="1"/>
</dbReference>
<dbReference type="Pfam" id="PF07731">
    <property type="entry name" value="Cu-oxidase_2"/>
    <property type="match status" value="1"/>
</dbReference>
<dbReference type="Proteomes" id="UP000275267">
    <property type="component" value="Unassembled WGS sequence"/>
</dbReference>
<dbReference type="InterPro" id="IPR015915">
    <property type="entry name" value="Kelch-typ_b-propeller"/>
</dbReference>
<comment type="similarity">
    <text evidence="1">Belongs to the multicopper oxidase family.</text>
</comment>
<dbReference type="Gene3D" id="2.120.10.80">
    <property type="entry name" value="Kelch-type beta propeller"/>
    <property type="match status" value="1"/>
</dbReference>
<dbReference type="AlphaFoldDB" id="A0A3L6T2H0"/>
<dbReference type="Gene3D" id="2.60.40.420">
    <property type="entry name" value="Cupredoxins - blue copper proteins"/>
    <property type="match status" value="1"/>
</dbReference>
<protein>
    <submittedName>
        <fullName evidence="3">F-box/kelch-repeat protein</fullName>
    </submittedName>
</protein>
<dbReference type="Pfam" id="PF01344">
    <property type="entry name" value="Kelch_1"/>
    <property type="match status" value="1"/>
</dbReference>
<gene>
    <name evidence="3" type="ORF">C2845_PM05G36650</name>
</gene>
<keyword evidence="4" id="KW-1185">Reference proteome</keyword>
<reference evidence="4" key="1">
    <citation type="journal article" date="2019" name="Nat. Commun.">
        <title>The genome of broomcorn millet.</title>
        <authorList>
            <person name="Zou C."/>
            <person name="Miki D."/>
            <person name="Li D."/>
            <person name="Tang Q."/>
            <person name="Xiao L."/>
            <person name="Rajput S."/>
            <person name="Deng P."/>
            <person name="Jia W."/>
            <person name="Huang R."/>
            <person name="Zhang M."/>
            <person name="Sun Y."/>
            <person name="Hu J."/>
            <person name="Fu X."/>
            <person name="Schnable P.S."/>
            <person name="Li F."/>
            <person name="Zhang H."/>
            <person name="Feng B."/>
            <person name="Zhu X."/>
            <person name="Liu R."/>
            <person name="Schnable J.C."/>
            <person name="Zhu J.-K."/>
            <person name="Zhang H."/>
        </authorList>
    </citation>
    <scope>NUCLEOTIDE SEQUENCE [LARGE SCALE GENOMIC DNA]</scope>
</reference>
<dbReference type="SUPFAM" id="SSF117281">
    <property type="entry name" value="Kelch motif"/>
    <property type="match status" value="1"/>
</dbReference>
<proteinExistence type="inferred from homology"/>
<evidence type="ECO:0000313" key="4">
    <source>
        <dbReference type="Proteomes" id="UP000275267"/>
    </source>
</evidence>
<dbReference type="InterPro" id="IPR036047">
    <property type="entry name" value="F-box-like_dom_sf"/>
</dbReference>
<dbReference type="PROSITE" id="PS50181">
    <property type="entry name" value="FBOX"/>
    <property type="match status" value="1"/>
</dbReference>
<dbReference type="SMART" id="SM00612">
    <property type="entry name" value="Kelch"/>
    <property type="match status" value="1"/>
</dbReference>
<feature type="domain" description="F-box" evidence="2">
    <location>
        <begin position="234"/>
        <end position="282"/>
    </location>
</feature>
<sequence>MKTSSPLEGISQAAKLDSAASEFNSRQRSSIDLLLFLNREAIWLELVLAIAFAAAWKEDIRRRFMGAEGREVLVLGNIWKRIHPTTAHPGVEDAGARELVAGPWRTEAPPGGVPPRTGTPVVRLNPHEFVEVMFQNTENELQSWHLDGYDFWIVGNPISALLLTLPPRCLLHISAEESPIASRSGSHGRGELPPPRPLVARQVLHPRRPRRHIAVPVPISAASTSNNPASDSEESPISALPDELLLECLARVPRASLPPLPVVCRRFAALIASHGFLHLRRAHGRIRPCLLAVSVSSAHSAAVTFARALLQLGASSRPELKVAALPLPPPLLHCAGSSAFAHARAVALGREVFLIGRGATFPRKKFAAAAVGGRIYVAGGTARTAAVEEYDPAADAWRVVAEAPRRRYGCAGAAAGGVFYVAGGVAVSGHPGGDGAPRALEAHACAGSVDALHVASGAWAWSARSRAVPGGGCVVGACGAEDGHLYVVATRREELKKTNRFSV</sequence>
<dbReference type="Pfam" id="PF00646">
    <property type="entry name" value="F-box"/>
    <property type="match status" value="1"/>
</dbReference>
<evidence type="ECO:0000256" key="1">
    <source>
        <dbReference type="ARBA" id="ARBA00010609"/>
    </source>
</evidence>
<accession>A0A3L6T2H0</accession>
<organism evidence="3 4">
    <name type="scientific">Panicum miliaceum</name>
    <name type="common">Proso millet</name>
    <name type="synonym">Broomcorn millet</name>
    <dbReference type="NCBI Taxonomy" id="4540"/>
    <lineage>
        <taxon>Eukaryota</taxon>
        <taxon>Viridiplantae</taxon>
        <taxon>Streptophyta</taxon>
        <taxon>Embryophyta</taxon>
        <taxon>Tracheophyta</taxon>
        <taxon>Spermatophyta</taxon>
        <taxon>Magnoliopsida</taxon>
        <taxon>Liliopsida</taxon>
        <taxon>Poales</taxon>
        <taxon>Poaceae</taxon>
        <taxon>PACMAD clade</taxon>
        <taxon>Panicoideae</taxon>
        <taxon>Panicodae</taxon>
        <taxon>Paniceae</taxon>
        <taxon>Panicinae</taxon>
        <taxon>Panicum</taxon>
        <taxon>Panicum sect. Panicum</taxon>
    </lineage>
</organism>
<dbReference type="CDD" id="cd22152">
    <property type="entry name" value="F-box_AtAFR-like"/>
    <property type="match status" value="1"/>
</dbReference>
<dbReference type="InterPro" id="IPR008972">
    <property type="entry name" value="Cupredoxin"/>
</dbReference>
<dbReference type="GO" id="GO:0005507">
    <property type="term" value="F:copper ion binding"/>
    <property type="evidence" value="ECO:0007669"/>
    <property type="project" value="InterPro"/>
</dbReference>
<evidence type="ECO:0000259" key="2">
    <source>
        <dbReference type="PROSITE" id="PS50181"/>
    </source>
</evidence>
<dbReference type="InterPro" id="IPR050354">
    <property type="entry name" value="F-box/kelch-repeat_ARATH"/>
</dbReference>
<dbReference type="InterPro" id="IPR001810">
    <property type="entry name" value="F-box_dom"/>
</dbReference>
<evidence type="ECO:0000313" key="3">
    <source>
        <dbReference type="EMBL" id="RLN30922.1"/>
    </source>
</evidence>
<name>A0A3L6T2H0_PANMI</name>
<dbReference type="InterPro" id="IPR006652">
    <property type="entry name" value="Kelch_1"/>
</dbReference>